<evidence type="ECO:0000256" key="2">
    <source>
        <dbReference type="ARBA" id="ARBA00022692"/>
    </source>
</evidence>
<dbReference type="OrthoDB" id="88184at2"/>
<comment type="subcellular location">
    <subcellularLocation>
        <location evidence="1">Membrane</location>
        <topology evidence="1">Multi-pass membrane protein</topology>
    </subcellularLocation>
</comment>
<evidence type="ECO:0000313" key="7">
    <source>
        <dbReference type="Proteomes" id="UP000260649"/>
    </source>
</evidence>
<comment type="caution">
    <text evidence="6">The sequence shown here is derived from an EMBL/GenBank/DDBJ whole genome shotgun (WGS) entry which is preliminary data.</text>
</comment>
<evidence type="ECO:0000256" key="1">
    <source>
        <dbReference type="ARBA" id="ARBA00004141"/>
    </source>
</evidence>
<dbReference type="EMBL" id="QQRQ01000009">
    <property type="protein sequence ID" value="RFT06524.1"/>
    <property type="molecule type" value="Genomic_DNA"/>
</dbReference>
<reference evidence="6 7" key="1">
    <citation type="submission" date="2018-07" db="EMBL/GenBank/DDBJ databases">
        <title>GABA Modulating Bacteria of the Human Gut Microbiota.</title>
        <authorList>
            <person name="Strandwitz P."/>
            <person name="Kim K.H."/>
            <person name="Terekhova D."/>
            <person name="Liu J.K."/>
            <person name="Sharma A."/>
            <person name="Levering J."/>
            <person name="Mcdonald D."/>
            <person name="Dietrich D."/>
            <person name="Ramadhar T.R."/>
            <person name="Lekbua A."/>
            <person name="Mroue N."/>
            <person name="Liston C."/>
            <person name="Stewart E.J."/>
            <person name="Dubin M.J."/>
            <person name="Zengler K."/>
            <person name="Knight R."/>
            <person name="Gilbert J.A."/>
            <person name="Clardy J."/>
            <person name="Lewis K."/>
        </authorList>
    </citation>
    <scope>NUCLEOTIDE SEQUENCE [LARGE SCALE GENOMIC DNA]</scope>
    <source>
        <strain evidence="6 7">KLE1738</strain>
    </source>
</reference>
<keyword evidence="7" id="KW-1185">Reference proteome</keyword>
<feature type="transmembrane region" description="Helical" evidence="5">
    <location>
        <begin position="59"/>
        <end position="77"/>
    </location>
</feature>
<sequence length="130" mass="14101">MESTEWIDSWLRSFCGNSSGLLLALLLLVLLDYITGICVAIQTKQLSSQIGAKGITKKVAMFVVIAFCHVLDAYLLHAEAALETVSTIFYLSNEGISILENVGKLGVPLPQKVQTLLSYLKKSGDNDPPS</sequence>
<keyword evidence="2 5" id="KW-0812">Transmembrane</keyword>
<proteinExistence type="predicted"/>
<dbReference type="GO" id="GO:0016020">
    <property type="term" value="C:membrane"/>
    <property type="evidence" value="ECO:0007669"/>
    <property type="project" value="UniProtKB-SubCell"/>
</dbReference>
<evidence type="ECO:0000313" key="6">
    <source>
        <dbReference type="EMBL" id="RFT06524.1"/>
    </source>
</evidence>
<dbReference type="NCBIfam" id="TIGR01593">
    <property type="entry name" value="holin_tox_secr"/>
    <property type="match status" value="1"/>
</dbReference>
<dbReference type="Proteomes" id="UP000260649">
    <property type="component" value="Unassembled WGS sequence"/>
</dbReference>
<feature type="transmembrane region" description="Helical" evidence="5">
    <location>
        <begin position="20"/>
        <end position="39"/>
    </location>
</feature>
<organism evidence="6 7">
    <name type="scientific">Evtepia gabavorous</name>
    <dbReference type="NCBI Taxonomy" id="2211183"/>
    <lineage>
        <taxon>Bacteria</taxon>
        <taxon>Bacillati</taxon>
        <taxon>Bacillota</taxon>
        <taxon>Clostridia</taxon>
        <taxon>Eubacteriales</taxon>
        <taxon>Evtepia</taxon>
    </lineage>
</organism>
<evidence type="ECO:0000256" key="3">
    <source>
        <dbReference type="ARBA" id="ARBA00022989"/>
    </source>
</evidence>
<dbReference type="AlphaFoldDB" id="A0A3E2B3G7"/>
<name>A0A3E2B3G7_9FIRM</name>
<dbReference type="GeneID" id="97995465"/>
<evidence type="ECO:0000256" key="5">
    <source>
        <dbReference type="SAM" id="Phobius"/>
    </source>
</evidence>
<dbReference type="InterPro" id="IPR006480">
    <property type="entry name" value="Phage_holin_4_1"/>
</dbReference>
<dbReference type="Pfam" id="PF05105">
    <property type="entry name" value="Phage_holin_4_1"/>
    <property type="match status" value="1"/>
</dbReference>
<dbReference type="RefSeq" id="WP_021919337.1">
    <property type="nucleotide sequence ID" value="NZ_CAKXKJ010000025.1"/>
</dbReference>
<evidence type="ECO:0000256" key="4">
    <source>
        <dbReference type="ARBA" id="ARBA00023136"/>
    </source>
</evidence>
<keyword evidence="3 5" id="KW-1133">Transmembrane helix</keyword>
<accession>A0A3E2B3G7</accession>
<gene>
    <name evidence="6" type="ORF">DV520_06930</name>
</gene>
<keyword evidence="4 5" id="KW-0472">Membrane</keyword>
<protein>
    <submittedName>
        <fullName evidence="6">Holin</fullName>
    </submittedName>
</protein>